<dbReference type="SUPFAM" id="SSF55729">
    <property type="entry name" value="Acyl-CoA N-acyltransferases (Nat)"/>
    <property type="match status" value="1"/>
</dbReference>
<gene>
    <name evidence="2" type="ORF">FUG_LOCUS313194</name>
</gene>
<dbReference type="InterPro" id="IPR052523">
    <property type="entry name" value="Trichothecene_AcTrans"/>
</dbReference>
<dbReference type="Pfam" id="PF00583">
    <property type="entry name" value="Acetyltransf_1"/>
    <property type="match status" value="1"/>
</dbReference>
<dbReference type="PANTHER" id="PTHR42791">
    <property type="entry name" value="GNAT FAMILY ACETYLTRANSFERASE"/>
    <property type="match status" value="1"/>
</dbReference>
<protein>
    <recommendedName>
        <fullName evidence="1">N-acetyltransferase domain-containing protein</fullName>
    </recommendedName>
</protein>
<dbReference type="CDD" id="cd04301">
    <property type="entry name" value="NAT_SF"/>
    <property type="match status" value="1"/>
</dbReference>
<dbReference type="InterPro" id="IPR016181">
    <property type="entry name" value="Acyl_CoA_acyltransferase"/>
</dbReference>
<dbReference type="InterPro" id="IPR000182">
    <property type="entry name" value="GNAT_dom"/>
</dbReference>
<dbReference type="PROSITE" id="PS51186">
    <property type="entry name" value="GNAT"/>
    <property type="match status" value="1"/>
</dbReference>
<dbReference type="PANTHER" id="PTHR42791:SF1">
    <property type="entry name" value="N-ACETYLTRANSFERASE DOMAIN-CONTAINING PROTEIN"/>
    <property type="match status" value="1"/>
</dbReference>
<dbReference type="GO" id="GO:0016747">
    <property type="term" value="F:acyltransferase activity, transferring groups other than amino-acyl groups"/>
    <property type="evidence" value="ECO:0007669"/>
    <property type="project" value="InterPro"/>
</dbReference>
<dbReference type="Gene3D" id="3.40.630.30">
    <property type="match status" value="1"/>
</dbReference>
<dbReference type="AlphaFoldDB" id="A0A4E9DJV2"/>
<dbReference type="EMBL" id="CAAKMV010000134">
    <property type="protein sequence ID" value="VIO58612.1"/>
    <property type="molecule type" value="Genomic_DNA"/>
</dbReference>
<name>A0A4E9DJV2_GIBZA</name>
<proteinExistence type="predicted"/>
<accession>A0A4E9DJV2</accession>
<reference evidence="2" key="1">
    <citation type="submission" date="2019-04" db="EMBL/GenBank/DDBJ databases">
        <authorList>
            <person name="Melise S."/>
            <person name="Noan J."/>
            <person name="Okalmin O."/>
        </authorList>
    </citation>
    <scope>NUCLEOTIDE SEQUENCE</scope>
    <source>
        <strain evidence="2">FN9</strain>
    </source>
</reference>
<evidence type="ECO:0000313" key="2">
    <source>
        <dbReference type="EMBL" id="VIO58612.1"/>
    </source>
</evidence>
<organism evidence="2">
    <name type="scientific">Gibberella zeae</name>
    <name type="common">Wheat head blight fungus</name>
    <name type="synonym">Fusarium graminearum</name>
    <dbReference type="NCBI Taxonomy" id="5518"/>
    <lineage>
        <taxon>Eukaryota</taxon>
        <taxon>Fungi</taxon>
        <taxon>Dikarya</taxon>
        <taxon>Ascomycota</taxon>
        <taxon>Pezizomycotina</taxon>
        <taxon>Sordariomycetes</taxon>
        <taxon>Hypocreomycetidae</taxon>
        <taxon>Hypocreales</taxon>
        <taxon>Nectriaceae</taxon>
        <taxon>Fusarium</taxon>
    </lineage>
</organism>
<sequence length="269" mass="30965">MSSPVRIRRAEEADLDTLTTLILTSFRQFQLFAYLYSSLQRSPASASDTLWYWRRRLHLEMLDPYTDVLVADIGVEDKSPDAGDDMGAKYLHEWMATRMDRKDPQIQKVDKLRISGRDASMGDRLVVGFAIWNVRKPYQEETITTKPTAIPKRAKQSWTAWLKDQDPQAYAEYINAEGRLAGDCYSSEVVYYLDNLTVDFRFQRRGIGKELVQRGLEEAARINLPAMTEASLKGEGLYYRLGFGKIAVWDVCGFKLPVMRWMQSTEASY</sequence>
<feature type="domain" description="N-acetyltransferase" evidence="1">
    <location>
        <begin position="114"/>
        <end position="269"/>
    </location>
</feature>
<evidence type="ECO:0000259" key="1">
    <source>
        <dbReference type="PROSITE" id="PS51186"/>
    </source>
</evidence>